<dbReference type="SMART" id="SM00255">
    <property type="entry name" value="TIR"/>
    <property type="match status" value="1"/>
</dbReference>
<comment type="caution">
    <text evidence="4">The sequence shown here is derived from an EMBL/GenBank/DDBJ whole genome shotgun (WGS) entry which is preliminary data.</text>
</comment>
<evidence type="ECO:0000256" key="2">
    <source>
        <dbReference type="ARBA" id="ARBA00022737"/>
    </source>
</evidence>
<dbReference type="InterPro" id="IPR027417">
    <property type="entry name" value="P-loop_NTPase"/>
</dbReference>
<feature type="domain" description="TIR" evidence="3">
    <location>
        <begin position="1"/>
        <end position="117"/>
    </location>
</feature>
<dbReference type="PANTHER" id="PTHR11017:SF574">
    <property type="entry name" value="ADP-RIBOSYL CYCLASE_CYCLIC ADP-RIBOSE HYDROLASE"/>
    <property type="match status" value="1"/>
</dbReference>
<dbReference type="GO" id="GO:0007165">
    <property type="term" value="P:signal transduction"/>
    <property type="evidence" value="ECO:0007669"/>
    <property type="project" value="InterPro"/>
</dbReference>
<dbReference type="SUPFAM" id="SSF52200">
    <property type="entry name" value="Toll/Interleukin receptor TIR domain"/>
    <property type="match status" value="1"/>
</dbReference>
<dbReference type="PANTHER" id="PTHR11017">
    <property type="entry name" value="LEUCINE-RICH REPEAT-CONTAINING PROTEIN"/>
    <property type="match status" value="1"/>
</dbReference>
<dbReference type="AlphaFoldDB" id="A0A9Q0GAK2"/>
<dbReference type="SUPFAM" id="SSF52058">
    <property type="entry name" value="L domain-like"/>
    <property type="match status" value="1"/>
</dbReference>
<dbReference type="Pfam" id="PF01582">
    <property type="entry name" value="TIR"/>
    <property type="match status" value="1"/>
</dbReference>
<keyword evidence="2" id="KW-0677">Repeat</keyword>
<dbReference type="InterPro" id="IPR002182">
    <property type="entry name" value="NB-ARC"/>
</dbReference>
<dbReference type="Gene3D" id="3.40.50.300">
    <property type="entry name" value="P-loop containing nucleotide triphosphate hydrolases"/>
    <property type="match status" value="1"/>
</dbReference>
<dbReference type="InterPro" id="IPR042197">
    <property type="entry name" value="Apaf_helical"/>
</dbReference>
<dbReference type="InterPro" id="IPR044974">
    <property type="entry name" value="Disease_R_plants"/>
</dbReference>
<gene>
    <name evidence="4" type="ORF">Tsubulata_025104</name>
</gene>
<dbReference type="Gene3D" id="1.10.8.430">
    <property type="entry name" value="Helical domain of apoptotic protease-activating factors"/>
    <property type="match status" value="1"/>
</dbReference>
<dbReference type="InterPro" id="IPR035897">
    <property type="entry name" value="Toll_tir_struct_dom_sf"/>
</dbReference>
<keyword evidence="5" id="KW-1185">Reference proteome</keyword>
<keyword evidence="1" id="KW-0433">Leucine-rich repeat</keyword>
<dbReference type="SUPFAM" id="SSF52540">
    <property type="entry name" value="P-loop containing nucleoside triphosphate hydrolases"/>
    <property type="match status" value="1"/>
</dbReference>
<dbReference type="InterPro" id="IPR000157">
    <property type="entry name" value="TIR_dom"/>
</dbReference>
<dbReference type="Gene3D" id="3.80.10.10">
    <property type="entry name" value="Ribonuclease Inhibitor"/>
    <property type="match status" value="2"/>
</dbReference>
<dbReference type="OrthoDB" id="1095810at2759"/>
<accession>A0A9Q0GAK2</accession>
<evidence type="ECO:0000256" key="1">
    <source>
        <dbReference type="ARBA" id="ARBA00022614"/>
    </source>
</evidence>
<dbReference type="GO" id="GO:0043531">
    <property type="term" value="F:ADP binding"/>
    <property type="evidence" value="ECO:0007669"/>
    <property type="project" value="InterPro"/>
</dbReference>
<evidence type="ECO:0000313" key="4">
    <source>
        <dbReference type="EMBL" id="KAJ4846161.1"/>
    </source>
</evidence>
<dbReference type="Pfam" id="PF23282">
    <property type="entry name" value="WHD_ROQ1"/>
    <property type="match status" value="1"/>
</dbReference>
<dbReference type="PROSITE" id="PS50104">
    <property type="entry name" value="TIR"/>
    <property type="match status" value="1"/>
</dbReference>
<protein>
    <recommendedName>
        <fullName evidence="3">TIR domain-containing protein</fullName>
    </recommendedName>
</protein>
<sequence>MKADFVEEMIYHTSSHKESNISVVIFSKNYAESEWCLDELLHIQQCSRCTRKQTVLPVFYGYLGKVLIRHQQRFGSDKIETWKQALTQVAILIYFLCAAELTKAMLNDISEKLKLTSTSCNDLTSLVGLESRVQEVLSLVSDNNIGTGTIHIAGIWGMSGIGKTTITEIVFNAISKTECDGGAKRKLLLQITAACSYFQQFEGSCFLPNVSEDSAKFGLLHFRNKVFSQVLEKPELDIGTLNVLPPNIKRMLQRKRVLLVLDDVSGIQQLKCILGKRENYNFGPESRIILTSKDRHVLQYQCHKIYEVQKLNYDDSLQLFKLHAFEKDHIICGWMNLTKKVLQYADAIPHLKFLGRDLYKKDEAIWESTLRRLESFPNKDIQNVLKLSYDGLEWHEQQIFLAIAFVFKGWFLHEFEWILDACELFPKEGIRNLQDKCLITISWDKKMGMHDLIQQMAKDIVMKENINVPRRRSRLWHYKDILSVLTNPKFNNILALLVLTGLKFCQDISQISHLQISPQVFEELYNLRLLHFYWGYGMSIVNLSQGLEYLPSSLRLLHWDLYPSPTLPLNFNPDNLVRCVAAALNSFGMETMWCRLVNLKTCDLSGSDHLIKIMDLCEVPNLEELNLSLCYSLAEIPYSIQFCSKLTMINLSFCKSFQSSLHLSSEVYLGGCPKITDFQKLPSTVKELNLGGSGIKNVPASIGHLSQLESLSLPKTRTSLPNEIGGLNCLRFINLLHGRKITVGI</sequence>
<evidence type="ECO:0000313" key="5">
    <source>
        <dbReference type="Proteomes" id="UP001141552"/>
    </source>
</evidence>
<dbReference type="InterPro" id="IPR058192">
    <property type="entry name" value="WHD_ROQ1-like"/>
</dbReference>
<reference evidence="4" key="2">
    <citation type="journal article" date="2023" name="Plants (Basel)">
        <title>Annotation of the Turnera subulata (Passifloraceae) Draft Genome Reveals the S-Locus Evolved after the Divergence of Turneroideae from Passifloroideae in a Stepwise Manner.</title>
        <authorList>
            <person name="Henning P.M."/>
            <person name="Roalson E.H."/>
            <person name="Mir W."/>
            <person name="McCubbin A.G."/>
            <person name="Shore J.S."/>
        </authorList>
    </citation>
    <scope>NUCLEOTIDE SEQUENCE</scope>
    <source>
        <strain evidence="4">F60SS</strain>
    </source>
</reference>
<proteinExistence type="predicted"/>
<dbReference type="InterPro" id="IPR032675">
    <property type="entry name" value="LRR_dom_sf"/>
</dbReference>
<dbReference type="EMBL" id="JAKUCV010001497">
    <property type="protein sequence ID" value="KAJ4846161.1"/>
    <property type="molecule type" value="Genomic_DNA"/>
</dbReference>
<organism evidence="4 5">
    <name type="scientific">Turnera subulata</name>
    <dbReference type="NCBI Taxonomy" id="218843"/>
    <lineage>
        <taxon>Eukaryota</taxon>
        <taxon>Viridiplantae</taxon>
        <taxon>Streptophyta</taxon>
        <taxon>Embryophyta</taxon>
        <taxon>Tracheophyta</taxon>
        <taxon>Spermatophyta</taxon>
        <taxon>Magnoliopsida</taxon>
        <taxon>eudicotyledons</taxon>
        <taxon>Gunneridae</taxon>
        <taxon>Pentapetalae</taxon>
        <taxon>rosids</taxon>
        <taxon>fabids</taxon>
        <taxon>Malpighiales</taxon>
        <taxon>Passifloraceae</taxon>
        <taxon>Turnera</taxon>
    </lineage>
</organism>
<dbReference type="PRINTS" id="PR00364">
    <property type="entry name" value="DISEASERSIST"/>
</dbReference>
<dbReference type="Proteomes" id="UP001141552">
    <property type="component" value="Unassembled WGS sequence"/>
</dbReference>
<dbReference type="Pfam" id="PF00931">
    <property type="entry name" value="NB-ARC"/>
    <property type="match status" value="1"/>
</dbReference>
<reference evidence="4" key="1">
    <citation type="submission" date="2022-02" db="EMBL/GenBank/DDBJ databases">
        <authorList>
            <person name="Henning P.M."/>
            <person name="McCubbin A.G."/>
            <person name="Shore J.S."/>
        </authorList>
    </citation>
    <scope>NUCLEOTIDE SEQUENCE</scope>
    <source>
        <strain evidence="4">F60SS</strain>
        <tissue evidence="4">Leaves</tissue>
    </source>
</reference>
<name>A0A9Q0GAK2_9ROSI</name>
<dbReference type="GO" id="GO:0006952">
    <property type="term" value="P:defense response"/>
    <property type="evidence" value="ECO:0007669"/>
    <property type="project" value="InterPro"/>
</dbReference>
<dbReference type="Gene3D" id="3.40.50.10140">
    <property type="entry name" value="Toll/interleukin-1 receptor homology (TIR) domain"/>
    <property type="match status" value="1"/>
</dbReference>
<evidence type="ECO:0000259" key="3">
    <source>
        <dbReference type="PROSITE" id="PS50104"/>
    </source>
</evidence>